<dbReference type="PANTHER" id="PTHR10039">
    <property type="entry name" value="AMELOGENIN"/>
    <property type="match status" value="1"/>
</dbReference>
<keyword evidence="2" id="KW-0853">WD repeat</keyword>
<gene>
    <name evidence="4" type="ORF">HGRIS_000629</name>
</gene>
<evidence type="ECO:0000256" key="1">
    <source>
        <dbReference type="ARBA" id="ARBA00022737"/>
    </source>
</evidence>
<dbReference type="InterPro" id="IPR001680">
    <property type="entry name" value="WD40_rpt"/>
</dbReference>
<feature type="domain" description="Nephrocystin 3-like N-terminal" evidence="3">
    <location>
        <begin position="292"/>
        <end position="451"/>
    </location>
</feature>
<dbReference type="EMBL" id="JASNQZ010000004">
    <property type="protein sequence ID" value="KAL0958489.1"/>
    <property type="molecule type" value="Genomic_DNA"/>
</dbReference>
<dbReference type="Pfam" id="PF00400">
    <property type="entry name" value="WD40"/>
    <property type="match status" value="2"/>
</dbReference>
<dbReference type="Pfam" id="PF24883">
    <property type="entry name" value="NPHP3_N"/>
    <property type="match status" value="1"/>
</dbReference>
<dbReference type="InterPro" id="IPR027417">
    <property type="entry name" value="P-loop_NTPase"/>
</dbReference>
<feature type="repeat" description="WD" evidence="2">
    <location>
        <begin position="1270"/>
        <end position="1304"/>
    </location>
</feature>
<keyword evidence="5" id="KW-1185">Reference proteome</keyword>
<feature type="repeat" description="WD" evidence="2">
    <location>
        <begin position="1238"/>
        <end position="1268"/>
    </location>
</feature>
<dbReference type="InterPro" id="IPR011047">
    <property type="entry name" value="Quinoprotein_ADH-like_sf"/>
</dbReference>
<name>A0ABR3JRJ3_9AGAR</name>
<evidence type="ECO:0000313" key="5">
    <source>
        <dbReference type="Proteomes" id="UP001556367"/>
    </source>
</evidence>
<keyword evidence="1" id="KW-0677">Repeat</keyword>
<proteinExistence type="predicted"/>
<evidence type="ECO:0000313" key="4">
    <source>
        <dbReference type="EMBL" id="KAL0958489.1"/>
    </source>
</evidence>
<organism evidence="4 5">
    <name type="scientific">Hohenbuehelia grisea</name>
    <dbReference type="NCBI Taxonomy" id="104357"/>
    <lineage>
        <taxon>Eukaryota</taxon>
        <taxon>Fungi</taxon>
        <taxon>Dikarya</taxon>
        <taxon>Basidiomycota</taxon>
        <taxon>Agaricomycotina</taxon>
        <taxon>Agaricomycetes</taxon>
        <taxon>Agaricomycetidae</taxon>
        <taxon>Agaricales</taxon>
        <taxon>Pleurotineae</taxon>
        <taxon>Pleurotaceae</taxon>
        <taxon>Hohenbuehelia</taxon>
    </lineage>
</organism>
<dbReference type="PANTHER" id="PTHR10039:SF17">
    <property type="entry name" value="FUNGAL STAND N-TERMINAL GOODBYE DOMAIN-CONTAINING PROTEIN-RELATED"/>
    <property type="match status" value="1"/>
</dbReference>
<comment type="caution">
    <text evidence="4">The sequence shown here is derived from an EMBL/GenBank/DDBJ whole genome shotgun (WGS) entry which is preliminary data.</text>
</comment>
<dbReference type="Gene3D" id="3.40.50.300">
    <property type="entry name" value="P-loop containing nucleotide triphosphate hydrolases"/>
    <property type="match status" value="1"/>
</dbReference>
<evidence type="ECO:0000256" key="2">
    <source>
        <dbReference type="PROSITE-ProRule" id="PRU00221"/>
    </source>
</evidence>
<sequence length="1470" mass="164116">MVHTLDLNTTLTFELFDKGYGLQHCLGRCKVVVKRLLENQGNNSEVELALDEIGISIFLHVRREDLGTLAAECLGDSASLEHKLSDVPGGTVLESFPTQHLAGVLTSMTKLIGILDMFSRVHPYAHAAWSTISLVYKVAAKQSARDGKVHDLLATMNNLYSFVDQLEMIAKDHKRLGLHPALEDIVTNILKQTIECMVFIQEYSFTGFAGKAIKHIFTDADERIAEFEKAFLKLGSSLDTGIGAQTMLVSLRTAHGVRELRFSNTLKPVLIDFSSRPTCHPQTCIEMVKLITTWAMDSSSGSNVLWLSGPAGAGKSTLSMTITSIYTELDRLGAAIFFKRDVEDQSDPRRVIRTLAYYLSQFDERIAERVEPVVNKYANIGLMQIEAQFRELIKGPLDAAAAELAKQGSTVIVLDALDECGSPSDRSRLLSLLAERTAHLPSAFRFIITSRNEPDISRAFSGKAHVRHVTLEVDPRNGDIDIYLRAELADIAKKNPGMESWPSDEELVALAKRAEGLFIWASTACKYLDAYNPPARLQNLLTIESYDNALSNLNHLYITALTGSGDWTDLSFKSDCVAILGCILVAVNPVSPKAIDKLLGVSSLLVVSRLTSVLRVPSSSEPVRLYHKSFREFISDPRACDGSPWFIELDKHEERLADCCLRILQEALAKPINKFSLHETPDQDIDEAIKYACLFWIPHVCKLKSVHAKALVQPVGDFMKKNFIRWLETMSIMGTSRTTPSLLEQLHEWVSSSAPEDQDLYELTNDASRFAGFFTDSIAHHPGLISLTLVPFAPVESKLYQLYHDEETLPTVLGGYQKEWSPSLRIFPSQQLDSITISLAFSPDESKIVACGTLPEAAESDDDGAVINGFKIDISRPSEAPGTVKLSSGTVRVWDVMTGLEAIPSIPVTAIAFVRFSPDGSEIWVADTHGSYMVFGAGTGLLRMKIKPSQWMNFGEPTFDRAVISFNGQYVVFWDGFSKTLFAVDTSSRKEPSSTNYFESERHHTYKSTSYSFSTNGSERNPSRDWTYRSTGREELFSDTRFEPSPYRYHTHKSTSYSFSNNGSVRNPSRDRNYYWPTGREELFSDTRFKPSPSRNRTYWSTDREELFSDTRFEPRPRPDRYRTRKSITIYPVIAISKDNIVAIVHTQWQKPQISLLDVADGKKLRTLEVRPELLDPLDRCEINDPNTPLTVAFSQDGRRLYSGSSGGHICTFDVDTGERLRSITIAGFKGRGGLCPLQFSPEGRIASTSQDGTIQMWDTDGGREVGPLLQGHFNSVSAMAFTDNGKKLASAAYLNSIQVWNVQRPSGKLNAPIERHDRPPHHVKFSSDCLRVISSRNLISETKFWNSITGRELQVKPHSKDASFEENADTVVWHDPASGANFELLDKSALNVPSKDLERWAPRLRKASGVNAGISSDVDGKITAQGRLVWRLPVEFQCRSYDIEKNFIAFGLTNGRVIVVHLPEKLLSN</sequence>
<dbReference type="Gene3D" id="2.130.10.10">
    <property type="entry name" value="YVTN repeat-like/Quinoprotein amine dehydrogenase"/>
    <property type="match status" value="2"/>
</dbReference>
<dbReference type="Proteomes" id="UP001556367">
    <property type="component" value="Unassembled WGS sequence"/>
</dbReference>
<evidence type="ECO:0000259" key="3">
    <source>
        <dbReference type="Pfam" id="PF24883"/>
    </source>
</evidence>
<dbReference type="SUPFAM" id="SSF50998">
    <property type="entry name" value="Quinoprotein alcohol dehydrogenase-like"/>
    <property type="match status" value="1"/>
</dbReference>
<dbReference type="InterPro" id="IPR015943">
    <property type="entry name" value="WD40/YVTN_repeat-like_dom_sf"/>
</dbReference>
<dbReference type="PROSITE" id="PS50294">
    <property type="entry name" value="WD_REPEATS_REGION"/>
    <property type="match status" value="1"/>
</dbReference>
<protein>
    <recommendedName>
        <fullName evidence="3">Nephrocystin 3-like N-terminal domain-containing protein</fullName>
    </recommendedName>
</protein>
<dbReference type="InterPro" id="IPR056884">
    <property type="entry name" value="NPHP3-like_N"/>
</dbReference>
<dbReference type="SMART" id="SM00320">
    <property type="entry name" value="WD40"/>
    <property type="match status" value="3"/>
</dbReference>
<dbReference type="PROSITE" id="PS50082">
    <property type="entry name" value="WD_REPEATS_2"/>
    <property type="match status" value="2"/>
</dbReference>
<reference evidence="5" key="1">
    <citation type="submission" date="2024-06" db="EMBL/GenBank/DDBJ databases">
        <title>Multi-omics analyses provide insights into the biosynthesis of the anticancer antibiotic pleurotin in Hohenbuehelia grisea.</title>
        <authorList>
            <person name="Weaver J.A."/>
            <person name="Alberti F."/>
        </authorList>
    </citation>
    <scope>NUCLEOTIDE SEQUENCE [LARGE SCALE GENOMIC DNA]</scope>
    <source>
        <strain evidence="5">T-177</strain>
    </source>
</reference>
<accession>A0ABR3JRJ3</accession>
<dbReference type="SUPFAM" id="SSF52540">
    <property type="entry name" value="P-loop containing nucleoside triphosphate hydrolases"/>
    <property type="match status" value="1"/>
</dbReference>